<evidence type="ECO:0000313" key="2">
    <source>
        <dbReference type="Proteomes" id="UP000224101"/>
    </source>
</evidence>
<keyword evidence="2" id="KW-1185">Reference proteome</keyword>
<sequence length="54" mass="6139">MMEARSYTDYCKWEKDAEEMGEIFGDHPGAVCVDPECSELIGEWDDADGSGWLY</sequence>
<dbReference type="RefSeq" id="YP_009609601.1">
    <property type="nucleotide sequence ID" value="NC_041997.1"/>
</dbReference>
<dbReference type="GeneID" id="40085939"/>
<accession>A0A218M3B8</accession>
<dbReference type="Proteomes" id="UP000224101">
    <property type="component" value="Segment"/>
</dbReference>
<dbReference type="KEGG" id="vg:40085939"/>
<proteinExistence type="predicted"/>
<reference evidence="1 2" key="1">
    <citation type="submission" date="2017-08" db="EMBL/GenBank/DDBJ databases">
        <title>Characterization and complete genome sequence of novel bacteriophage infecting the causal agent of bacterial fruit blotch, Acidovorax citrulli.</title>
        <authorList>
            <person name="Midani A.R."/>
            <person name="Park S.-H."/>
            <person name="Choi T.-J."/>
        </authorList>
    </citation>
    <scope>NUCLEOTIDE SEQUENCE [LARGE SCALE GENOMIC DNA]</scope>
</reference>
<dbReference type="EMBL" id="KY979132">
    <property type="protein sequence ID" value="ASD50535.1"/>
    <property type="molecule type" value="Genomic_DNA"/>
</dbReference>
<evidence type="ECO:0000313" key="1">
    <source>
        <dbReference type="EMBL" id="ASD50535.1"/>
    </source>
</evidence>
<name>A0A218M3B8_9CAUD</name>
<protein>
    <submittedName>
        <fullName evidence="1">Uncharacterized protein</fullName>
    </submittedName>
</protein>
<organism evidence="1 2">
    <name type="scientific">Acidovorax phage ACP17</name>
    <dbReference type="NCBI Taxonomy" id="2010329"/>
    <lineage>
        <taxon>Viruses</taxon>
        <taxon>Duplodnaviria</taxon>
        <taxon>Heunggongvirae</taxon>
        <taxon>Uroviricota</taxon>
        <taxon>Caudoviricetes</taxon>
        <taxon>Busanvirus</taxon>
        <taxon>Busanvirus ACP17</taxon>
    </lineage>
</organism>